<name>A0ABX5FAV8_9CHRO</name>
<dbReference type="EMBL" id="PVWP01000002">
    <property type="protein sequence ID" value="PSB38891.1"/>
    <property type="molecule type" value="Genomic_DNA"/>
</dbReference>
<comment type="caution">
    <text evidence="2">The sequence shown here is derived from an EMBL/GenBank/DDBJ whole genome shotgun (WGS) entry which is preliminary data.</text>
</comment>
<gene>
    <name evidence="2" type="ORF">C7B81_04950</name>
</gene>
<feature type="region of interest" description="Disordered" evidence="1">
    <location>
        <begin position="35"/>
        <end position="78"/>
    </location>
</feature>
<organism evidence="2 3">
    <name type="scientific">Aphanothece cf. minutissima CCALA 015</name>
    <dbReference type="NCBI Taxonomy" id="2107695"/>
    <lineage>
        <taxon>Bacteria</taxon>
        <taxon>Bacillati</taxon>
        <taxon>Cyanobacteriota</taxon>
        <taxon>Cyanophyceae</taxon>
        <taxon>Oscillatoriophycideae</taxon>
        <taxon>Chroococcales</taxon>
        <taxon>Aphanothecaceae</taxon>
        <taxon>Aphanothece</taxon>
    </lineage>
</organism>
<proteinExistence type="predicted"/>
<dbReference type="RefSeq" id="WP_106220159.1">
    <property type="nucleotide sequence ID" value="NZ_PVWP01000002.1"/>
</dbReference>
<sequence length="259" mass="27163">MRAERTGPLRLVTYLGLVALLLPIGGAGPALAQPLAPPPLAPPAPPPRSLLGPDGPDPRDRPPPLAPPGSVIPPINRPDPRLEAALRARLFGGPLASPPAAAGDPDQTEWEQARATATRPVCADVGPLRYLHNRVDLDGDGRLETVAVVVGSYACSSGGCSLLIFRDNDGSLELVAENGLFQSPLTVISNRHRGWLDLTMPASLHGAPDGLKELRFDGRTYRPMPLPVADGTSGPPGTVLLELLPLPFERLGQPLPCGP</sequence>
<evidence type="ECO:0000313" key="2">
    <source>
        <dbReference type="EMBL" id="PSB38891.1"/>
    </source>
</evidence>
<keyword evidence="3" id="KW-1185">Reference proteome</keyword>
<accession>A0ABX5FAV8</accession>
<reference evidence="2 3" key="1">
    <citation type="submission" date="2018-03" db="EMBL/GenBank/DDBJ databases">
        <title>The ancient ancestry and fast evolution of plastids.</title>
        <authorList>
            <person name="Moore K.R."/>
            <person name="Magnabosco C."/>
            <person name="Momper L."/>
            <person name="Gold D.A."/>
            <person name="Bosak T."/>
            <person name="Fournier G.P."/>
        </authorList>
    </citation>
    <scope>NUCLEOTIDE SEQUENCE [LARGE SCALE GENOMIC DNA]</scope>
    <source>
        <strain evidence="2 3">CCALA 015</strain>
    </source>
</reference>
<feature type="compositionally biased region" description="Pro residues" evidence="1">
    <location>
        <begin position="63"/>
        <end position="77"/>
    </location>
</feature>
<dbReference type="Proteomes" id="UP000238218">
    <property type="component" value="Unassembled WGS sequence"/>
</dbReference>
<protein>
    <submittedName>
        <fullName evidence="2">Uncharacterized protein</fullName>
    </submittedName>
</protein>
<evidence type="ECO:0000313" key="3">
    <source>
        <dbReference type="Proteomes" id="UP000238218"/>
    </source>
</evidence>
<feature type="compositionally biased region" description="Pro residues" evidence="1">
    <location>
        <begin position="35"/>
        <end position="48"/>
    </location>
</feature>
<evidence type="ECO:0000256" key="1">
    <source>
        <dbReference type="SAM" id="MobiDB-lite"/>
    </source>
</evidence>